<keyword evidence="3" id="KW-0804">Transcription</keyword>
<evidence type="ECO:0000259" key="5">
    <source>
        <dbReference type="PROSITE" id="PS50977"/>
    </source>
</evidence>
<evidence type="ECO:0000256" key="3">
    <source>
        <dbReference type="ARBA" id="ARBA00023163"/>
    </source>
</evidence>
<dbReference type="RefSeq" id="WP_344227253.1">
    <property type="nucleotide sequence ID" value="NZ_BAAALH010000001.1"/>
</dbReference>
<accession>A0ABV8XWK5</accession>
<dbReference type="SUPFAM" id="SSF46689">
    <property type="entry name" value="Homeodomain-like"/>
    <property type="match status" value="1"/>
</dbReference>
<keyword evidence="1" id="KW-0805">Transcription regulation</keyword>
<name>A0ABV8XWK5_9MICC</name>
<dbReference type="Gene3D" id="1.10.10.60">
    <property type="entry name" value="Homeodomain-like"/>
    <property type="match status" value="1"/>
</dbReference>
<evidence type="ECO:0000256" key="2">
    <source>
        <dbReference type="ARBA" id="ARBA00023125"/>
    </source>
</evidence>
<evidence type="ECO:0000313" key="7">
    <source>
        <dbReference type="Proteomes" id="UP001595965"/>
    </source>
</evidence>
<sequence>MRTNHQLDGRRPETLGGRARREQIEHAAAEVLADVGYAAATVAQIAQRAGVSKGVITYHFASKDEILRRVALRLFQECAAHVAACTTAAATPAARLRARITGELDFFSSRRVEFRAMTEVMANHRDATFVRAFTDASAVEIEALEDLLAQGQAVGQFRAFDTEEVAHAISAATYGVLDRWADDETFDLISASATLWDFVESAVSARAEEPPRE</sequence>
<dbReference type="PANTHER" id="PTHR30055:SF234">
    <property type="entry name" value="HTH-TYPE TRANSCRIPTIONAL REGULATOR BETI"/>
    <property type="match status" value="1"/>
</dbReference>
<keyword evidence="2 4" id="KW-0238">DNA-binding</keyword>
<proteinExistence type="predicted"/>
<feature type="DNA-binding region" description="H-T-H motif" evidence="4">
    <location>
        <begin position="41"/>
        <end position="60"/>
    </location>
</feature>
<evidence type="ECO:0000313" key="6">
    <source>
        <dbReference type="EMBL" id="MFC4429979.1"/>
    </source>
</evidence>
<comment type="caution">
    <text evidence="6">The sequence shown here is derived from an EMBL/GenBank/DDBJ whole genome shotgun (WGS) entry which is preliminary data.</text>
</comment>
<dbReference type="PROSITE" id="PS50977">
    <property type="entry name" value="HTH_TETR_2"/>
    <property type="match status" value="1"/>
</dbReference>
<dbReference type="SUPFAM" id="SSF48498">
    <property type="entry name" value="Tetracyclin repressor-like, C-terminal domain"/>
    <property type="match status" value="1"/>
</dbReference>
<protein>
    <submittedName>
        <fullName evidence="6">TetR/AcrR family transcriptional regulator</fullName>
    </submittedName>
</protein>
<dbReference type="PANTHER" id="PTHR30055">
    <property type="entry name" value="HTH-TYPE TRANSCRIPTIONAL REGULATOR RUTR"/>
    <property type="match status" value="1"/>
</dbReference>
<keyword evidence="7" id="KW-1185">Reference proteome</keyword>
<dbReference type="PROSITE" id="PS01081">
    <property type="entry name" value="HTH_TETR_1"/>
    <property type="match status" value="1"/>
</dbReference>
<dbReference type="Pfam" id="PF00440">
    <property type="entry name" value="TetR_N"/>
    <property type="match status" value="1"/>
</dbReference>
<dbReference type="Gene3D" id="1.10.357.10">
    <property type="entry name" value="Tetracycline Repressor, domain 2"/>
    <property type="match status" value="1"/>
</dbReference>
<reference evidence="7" key="1">
    <citation type="journal article" date="2019" name="Int. J. Syst. Evol. Microbiol.">
        <title>The Global Catalogue of Microorganisms (GCM) 10K type strain sequencing project: providing services to taxonomists for standard genome sequencing and annotation.</title>
        <authorList>
            <consortium name="The Broad Institute Genomics Platform"/>
            <consortium name="The Broad Institute Genome Sequencing Center for Infectious Disease"/>
            <person name="Wu L."/>
            <person name="Ma J."/>
        </authorList>
    </citation>
    <scope>NUCLEOTIDE SEQUENCE [LARGE SCALE GENOMIC DNA]</scope>
    <source>
        <strain evidence="7">CGMCC 1.12125</strain>
    </source>
</reference>
<gene>
    <name evidence="6" type="ORF">ACFO0K_09825</name>
</gene>
<dbReference type="Proteomes" id="UP001595965">
    <property type="component" value="Unassembled WGS sequence"/>
</dbReference>
<evidence type="ECO:0000256" key="4">
    <source>
        <dbReference type="PROSITE-ProRule" id="PRU00335"/>
    </source>
</evidence>
<dbReference type="EMBL" id="JBHSEN010000002">
    <property type="protein sequence ID" value="MFC4429979.1"/>
    <property type="molecule type" value="Genomic_DNA"/>
</dbReference>
<dbReference type="InterPro" id="IPR023772">
    <property type="entry name" value="DNA-bd_HTH_TetR-type_CS"/>
</dbReference>
<organism evidence="6 7">
    <name type="scientific">Citricoccus alkalitolerans</name>
    <dbReference type="NCBI Taxonomy" id="246603"/>
    <lineage>
        <taxon>Bacteria</taxon>
        <taxon>Bacillati</taxon>
        <taxon>Actinomycetota</taxon>
        <taxon>Actinomycetes</taxon>
        <taxon>Micrococcales</taxon>
        <taxon>Micrococcaceae</taxon>
        <taxon>Citricoccus</taxon>
    </lineage>
</organism>
<dbReference type="InterPro" id="IPR036271">
    <property type="entry name" value="Tet_transcr_reg_TetR-rel_C_sf"/>
</dbReference>
<evidence type="ECO:0000256" key="1">
    <source>
        <dbReference type="ARBA" id="ARBA00023015"/>
    </source>
</evidence>
<dbReference type="InterPro" id="IPR050109">
    <property type="entry name" value="HTH-type_TetR-like_transc_reg"/>
</dbReference>
<feature type="domain" description="HTH tetR-type" evidence="5">
    <location>
        <begin position="18"/>
        <end position="78"/>
    </location>
</feature>
<dbReference type="InterPro" id="IPR009057">
    <property type="entry name" value="Homeodomain-like_sf"/>
</dbReference>
<dbReference type="InterPro" id="IPR001647">
    <property type="entry name" value="HTH_TetR"/>
</dbReference>
<dbReference type="PRINTS" id="PR00455">
    <property type="entry name" value="HTHTETR"/>
</dbReference>